<dbReference type="InterPro" id="IPR010982">
    <property type="entry name" value="Lambda_DNA-bd_dom_sf"/>
</dbReference>
<dbReference type="Gene3D" id="1.10.260.40">
    <property type="entry name" value="lambda repressor-like DNA-binding domains"/>
    <property type="match status" value="1"/>
</dbReference>
<dbReference type="GO" id="GO:0003677">
    <property type="term" value="F:DNA binding"/>
    <property type="evidence" value="ECO:0007669"/>
    <property type="project" value="UniProtKB-KW"/>
</dbReference>
<dbReference type="Pfam" id="PF26553">
    <property type="entry name" value="PDDEXK_19"/>
    <property type="match status" value="1"/>
</dbReference>
<keyword evidence="3" id="KW-0804">Transcription</keyword>
<name>A0A644U156_9ZZZZ</name>
<evidence type="ECO:0000256" key="1">
    <source>
        <dbReference type="ARBA" id="ARBA00023015"/>
    </source>
</evidence>
<organism evidence="6">
    <name type="scientific">bioreactor metagenome</name>
    <dbReference type="NCBI Taxonomy" id="1076179"/>
    <lineage>
        <taxon>unclassified sequences</taxon>
        <taxon>metagenomes</taxon>
        <taxon>ecological metagenomes</taxon>
    </lineage>
</organism>
<dbReference type="EMBL" id="VSSQ01000067">
    <property type="protein sequence ID" value="MPL72639.1"/>
    <property type="molecule type" value="Genomic_DNA"/>
</dbReference>
<feature type="domain" description="HTH cro/C1-type" evidence="5">
    <location>
        <begin position="132"/>
        <end position="189"/>
    </location>
</feature>
<dbReference type="Pfam" id="PF01381">
    <property type="entry name" value="HTH_3"/>
    <property type="match status" value="1"/>
</dbReference>
<comment type="caution">
    <text evidence="6">The sequence shown here is derived from an EMBL/GenBank/DDBJ whole genome shotgun (WGS) entry which is preliminary data.</text>
</comment>
<protein>
    <recommendedName>
        <fullName evidence="5">HTH cro/C1-type domain-containing protein</fullName>
    </recommendedName>
</protein>
<dbReference type="InterPro" id="IPR020886">
    <property type="entry name" value="MTH_967-like"/>
</dbReference>
<dbReference type="HAMAP" id="MF_00584">
    <property type="entry name" value="HTH_type_cro_C1"/>
    <property type="match status" value="1"/>
</dbReference>
<dbReference type="AlphaFoldDB" id="A0A644U156"/>
<feature type="compositionally biased region" description="Basic and acidic residues" evidence="4">
    <location>
        <begin position="209"/>
        <end position="220"/>
    </location>
</feature>
<reference evidence="6" key="1">
    <citation type="submission" date="2019-08" db="EMBL/GenBank/DDBJ databases">
        <authorList>
            <person name="Kucharzyk K."/>
            <person name="Murdoch R.W."/>
            <person name="Higgins S."/>
            <person name="Loffler F."/>
        </authorList>
    </citation>
    <scope>NUCLEOTIDE SEQUENCE</scope>
</reference>
<sequence length="317" mass="35176">MSNDRLLQTVVSILLMTGYNVSERCEIRPRSFDLMTSKGENLLVIKVVSQIDSVNEDIAWDLDKIARHLHAVPLIIGERARDVALERGAIYVRYGINAVSSSTLYDYLAEGELPLVYASPGGLYVNIDADRLRTLREGQSMSLGDLAHALGVSRRTISKYEGGMGTTLEMAMRLEEFFNDDIVMPIDLLDYTPAEEARGPASLPSGHNPEPDGLPKRPEDHLRSIGIDVQELRRAPFHAFAVFENKTILTCYGSPQKTVQRAELLGNISQITGTHSLCVVSDYRKEKMIGKTLVIGEARLKDVEEGGDLLDMVTEEK</sequence>
<dbReference type="InterPro" id="IPR001387">
    <property type="entry name" value="Cro/C1-type_HTH"/>
</dbReference>
<proteinExistence type="inferred from homology"/>
<dbReference type="PROSITE" id="PS50943">
    <property type="entry name" value="HTH_CROC1"/>
    <property type="match status" value="1"/>
</dbReference>
<dbReference type="SMART" id="SM00530">
    <property type="entry name" value="HTH_XRE"/>
    <property type="match status" value="1"/>
</dbReference>
<dbReference type="InterPro" id="IPR059051">
    <property type="entry name" value="MTH_967_PDDEXK"/>
</dbReference>
<evidence type="ECO:0000256" key="2">
    <source>
        <dbReference type="ARBA" id="ARBA00023125"/>
    </source>
</evidence>
<dbReference type="CDD" id="cd00093">
    <property type="entry name" value="HTH_XRE"/>
    <property type="match status" value="1"/>
</dbReference>
<evidence type="ECO:0000313" key="6">
    <source>
        <dbReference type="EMBL" id="MPL72639.1"/>
    </source>
</evidence>
<accession>A0A644U156</accession>
<keyword evidence="2" id="KW-0238">DNA-binding</keyword>
<evidence type="ECO:0000256" key="4">
    <source>
        <dbReference type="SAM" id="MobiDB-lite"/>
    </source>
</evidence>
<feature type="region of interest" description="Disordered" evidence="4">
    <location>
        <begin position="197"/>
        <end position="220"/>
    </location>
</feature>
<evidence type="ECO:0000256" key="3">
    <source>
        <dbReference type="ARBA" id="ARBA00023163"/>
    </source>
</evidence>
<dbReference type="GO" id="GO:0003700">
    <property type="term" value="F:DNA-binding transcription factor activity"/>
    <property type="evidence" value="ECO:0007669"/>
    <property type="project" value="InterPro"/>
</dbReference>
<gene>
    <name evidence="6" type="ORF">SDC9_18426</name>
</gene>
<keyword evidence="1" id="KW-0805">Transcription regulation</keyword>
<dbReference type="SUPFAM" id="SSF47413">
    <property type="entry name" value="lambda repressor-like DNA-binding domains"/>
    <property type="match status" value="1"/>
</dbReference>
<dbReference type="NCBIfam" id="NF003162">
    <property type="entry name" value="PRK04140.1"/>
    <property type="match status" value="1"/>
</dbReference>
<evidence type="ECO:0000259" key="5">
    <source>
        <dbReference type="PROSITE" id="PS50943"/>
    </source>
</evidence>